<gene>
    <name evidence="1" type="ORF">CLVI_16330</name>
</gene>
<reference evidence="1 2" key="1">
    <citation type="submission" date="2018-03" db="EMBL/GenBank/DDBJ databases">
        <title>Genome sequence of Clostridium vincentii DSM 10228.</title>
        <authorList>
            <person name="Poehlein A."/>
            <person name="Daniel R."/>
        </authorList>
    </citation>
    <scope>NUCLEOTIDE SEQUENCE [LARGE SCALE GENOMIC DNA]</scope>
    <source>
        <strain evidence="1 2">DSM 10228</strain>
    </source>
</reference>
<proteinExistence type="predicted"/>
<sequence>MQTNTISDIIEFAKNESIILQKVSKYWNQQNKLDRPDGVLIVTNYRLIFITKLESTFTKTGLLVFPLNLIENLEAKRVMLISPAICFKVQGTVYMFTLFSKAKEVVYEIEKYKATV</sequence>
<dbReference type="Proteomes" id="UP000239471">
    <property type="component" value="Unassembled WGS sequence"/>
</dbReference>
<dbReference type="AlphaFoldDB" id="A0A2T0BFH7"/>
<keyword evidence="2" id="KW-1185">Reference proteome</keyword>
<dbReference type="RefSeq" id="WP_106059621.1">
    <property type="nucleotide sequence ID" value="NZ_PVXQ01000014.1"/>
</dbReference>
<dbReference type="EMBL" id="PVXQ01000014">
    <property type="protein sequence ID" value="PRR82666.1"/>
    <property type="molecule type" value="Genomic_DNA"/>
</dbReference>
<comment type="caution">
    <text evidence="1">The sequence shown here is derived from an EMBL/GenBank/DDBJ whole genome shotgun (WGS) entry which is preliminary data.</text>
</comment>
<evidence type="ECO:0008006" key="3">
    <source>
        <dbReference type="Google" id="ProtNLM"/>
    </source>
</evidence>
<evidence type="ECO:0000313" key="1">
    <source>
        <dbReference type="EMBL" id="PRR82666.1"/>
    </source>
</evidence>
<accession>A0A2T0BFH7</accession>
<protein>
    <recommendedName>
        <fullName evidence="3">GRAM domain-containing protein</fullName>
    </recommendedName>
</protein>
<dbReference type="SUPFAM" id="SSF50729">
    <property type="entry name" value="PH domain-like"/>
    <property type="match status" value="1"/>
</dbReference>
<name>A0A2T0BFH7_9CLOT</name>
<organism evidence="1 2">
    <name type="scientific">Clostridium vincentii</name>
    <dbReference type="NCBI Taxonomy" id="52704"/>
    <lineage>
        <taxon>Bacteria</taxon>
        <taxon>Bacillati</taxon>
        <taxon>Bacillota</taxon>
        <taxon>Clostridia</taxon>
        <taxon>Eubacteriales</taxon>
        <taxon>Clostridiaceae</taxon>
        <taxon>Clostridium</taxon>
    </lineage>
</organism>
<evidence type="ECO:0000313" key="2">
    <source>
        <dbReference type="Proteomes" id="UP000239471"/>
    </source>
</evidence>